<reference evidence="4 5" key="1">
    <citation type="submission" date="2015-03" db="EMBL/GenBank/DDBJ databases">
        <title>Luteipulveratus halotolerans sp. nov., a novel actinobacterium (Dermacoccaceae) from Sarawak, Malaysia.</title>
        <authorList>
            <person name="Juboi H."/>
            <person name="Basik A."/>
            <person name="Shamsul S.S."/>
            <person name="Arnold P."/>
            <person name="Schmitt E.K."/>
            <person name="Sanglier J.-J."/>
            <person name="Yeo T."/>
        </authorList>
    </citation>
    <scope>NUCLEOTIDE SEQUENCE [LARGE SCALE GENOMIC DNA]</scope>
    <source>
        <strain evidence="4 5">MN07-A0370</strain>
    </source>
</reference>
<dbReference type="GO" id="GO:0008831">
    <property type="term" value="F:dTDP-4-dehydrorhamnose reductase activity"/>
    <property type="evidence" value="ECO:0007669"/>
    <property type="project" value="UniProtKB-EC"/>
</dbReference>
<dbReference type="CDD" id="cd05254">
    <property type="entry name" value="dTDP_HR_like_SDR_e"/>
    <property type="match status" value="1"/>
</dbReference>
<evidence type="ECO:0000313" key="5">
    <source>
        <dbReference type="Proteomes" id="UP000066480"/>
    </source>
</evidence>
<sequence>MLGADLLPLAQAARWDVTAATRAELDVTDPLACHDAVAGHDLVINLAAWTAVDDAESLEREAFAVNATGAANLARAASAAGASMLQVSTDYVFAGDATTPYAEDASTGPRSAYGRTKLAGEWAVRALCPSSWIVRTAWLYGAGGPSFVRTVARLAGERDQLSVVDDQRGQPTWTRDLADGLARLIDAQAPYGIYHATASGETTWFALARALFEELGLDPARIQPTTAEAYQRPAPRPAYSVLGHDAWTAAGLAPLRDWREALAEAVPQVVTASTAP</sequence>
<evidence type="ECO:0000313" key="4">
    <source>
        <dbReference type="EMBL" id="AKU19173.1"/>
    </source>
</evidence>
<dbReference type="PANTHER" id="PTHR10491">
    <property type="entry name" value="DTDP-4-DEHYDRORHAMNOSE REDUCTASE"/>
    <property type="match status" value="1"/>
</dbReference>
<dbReference type="SUPFAM" id="SSF51735">
    <property type="entry name" value="NAD(P)-binding Rossmann-fold domains"/>
    <property type="match status" value="1"/>
</dbReference>
<dbReference type="STRING" id="571913.VV02_21410"/>
<dbReference type="NCBIfam" id="TIGR01214">
    <property type="entry name" value="rmlD"/>
    <property type="match status" value="1"/>
</dbReference>
<dbReference type="InterPro" id="IPR036291">
    <property type="entry name" value="NAD(P)-bd_dom_sf"/>
</dbReference>
<evidence type="ECO:0000256" key="1">
    <source>
        <dbReference type="ARBA" id="ARBA00010944"/>
    </source>
</evidence>
<comment type="function">
    <text evidence="2">Catalyzes the reduction of dTDP-6-deoxy-L-lyxo-4-hexulose to yield dTDP-L-rhamnose.</text>
</comment>
<name>A0A0K1JRF3_9MICO</name>
<dbReference type="PANTHER" id="PTHR10491:SF4">
    <property type="entry name" value="METHIONINE ADENOSYLTRANSFERASE 2 SUBUNIT BETA"/>
    <property type="match status" value="1"/>
</dbReference>
<evidence type="ECO:0000259" key="3">
    <source>
        <dbReference type="Pfam" id="PF04321"/>
    </source>
</evidence>
<evidence type="ECO:0000256" key="2">
    <source>
        <dbReference type="RuleBase" id="RU364082"/>
    </source>
</evidence>
<gene>
    <name evidence="4" type="ORF">VV02_21410</name>
</gene>
<keyword evidence="2" id="KW-0521">NADP</keyword>
<dbReference type="InterPro" id="IPR005913">
    <property type="entry name" value="dTDP_dehydrorham_reduct"/>
</dbReference>
<dbReference type="GO" id="GO:0019305">
    <property type="term" value="P:dTDP-rhamnose biosynthetic process"/>
    <property type="evidence" value="ECO:0007669"/>
    <property type="project" value="UniProtKB-UniPathway"/>
</dbReference>
<dbReference type="Gene3D" id="3.90.25.10">
    <property type="entry name" value="UDP-galactose 4-epimerase, domain 1"/>
    <property type="match status" value="1"/>
</dbReference>
<dbReference type="AlphaFoldDB" id="A0A0K1JRF3"/>
<accession>A0A0K1JRF3</accession>
<protein>
    <recommendedName>
        <fullName evidence="2">dTDP-4-dehydrorhamnose reductase</fullName>
        <ecNumber evidence="2">1.1.1.133</ecNumber>
    </recommendedName>
</protein>
<feature type="domain" description="RmlD-like substrate binding" evidence="3">
    <location>
        <begin position="1"/>
        <end position="268"/>
    </location>
</feature>
<dbReference type="Gene3D" id="3.40.50.720">
    <property type="entry name" value="NAD(P)-binding Rossmann-like Domain"/>
    <property type="match status" value="1"/>
</dbReference>
<dbReference type="Proteomes" id="UP000066480">
    <property type="component" value="Chromosome"/>
</dbReference>
<proteinExistence type="inferred from homology"/>
<keyword evidence="2" id="KW-0560">Oxidoreductase</keyword>
<dbReference type="GO" id="GO:0005829">
    <property type="term" value="C:cytosol"/>
    <property type="evidence" value="ECO:0007669"/>
    <property type="project" value="TreeGrafter"/>
</dbReference>
<dbReference type="PATRIC" id="fig|571913.6.peg.4340"/>
<dbReference type="EC" id="1.1.1.133" evidence="2"/>
<dbReference type="Pfam" id="PF04321">
    <property type="entry name" value="RmlD_sub_bind"/>
    <property type="match status" value="1"/>
</dbReference>
<dbReference type="InterPro" id="IPR029903">
    <property type="entry name" value="RmlD-like-bd"/>
</dbReference>
<comment type="similarity">
    <text evidence="1 2">Belongs to the dTDP-4-dehydrorhamnose reductase family.</text>
</comment>
<dbReference type="UniPathway" id="UPA00124"/>
<dbReference type="EMBL" id="CP011112">
    <property type="protein sequence ID" value="AKU19173.1"/>
    <property type="molecule type" value="Genomic_DNA"/>
</dbReference>
<keyword evidence="5" id="KW-1185">Reference proteome</keyword>
<comment type="pathway">
    <text evidence="2">Carbohydrate biosynthesis; dTDP-L-rhamnose biosynthesis.</text>
</comment>
<organism evidence="4 5">
    <name type="scientific">Luteipulveratus mongoliensis</name>
    <dbReference type="NCBI Taxonomy" id="571913"/>
    <lineage>
        <taxon>Bacteria</taxon>
        <taxon>Bacillati</taxon>
        <taxon>Actinomycetota</taxon>
        <taxon>Actinomycetes</taxon>
        <taxon>Micrococcales</taxon>
        <taxon>Dermacoccaceae</taxon>
        <taxon>Luteipulveratus</taxon>
    </lineage>
</organism>
<dbReference type="KEGG" id="lmoi:VV02_21410"/>